<gene>
    <name evidence="1" type="ORF">NERG_00500</name>
</gene>
<protein>
    <submittedName>
        <fullName evidence="1">Uncharacterized protein</fullName>
    </submittedName>
</protein>
<accession>H8ZA79</accession>
<dbReference type="AlphaFoldDB" id="H8ZA79"/>
<dbReference type="EMBL" id="JH604633">
    <property type="protein sequence ID" value="EHY66860.1"/>
    <property type="molecule type" value="Genomic_DNA"/>
</dbReference>
<dbReference type="HOGENOM" id="CLU_3014701_0_0_1"/>
<name>H8ZA79_NEMA1</name>
<proteinExistence type="predicted"/>
<evidence type="ECO:0000313" key="1">
    <source>
        <dbReference type="EMBL" id="EHY66860.1"/>
    </source>
</evidence>
<organism evidence="1">
    <name type="scientific">Nematocida ausubeli (strain ATCC PRA-371 / ERTm2)</name>
    <name type="common">Nematode killer fungus</name>
    <dbReference type="NCBI Taxonomy" id="1913371"/>
    <lineage>
        <taxon>Eukaryota</taxon>
        <taxon>Fungi</taxon>
        <taxon>Fungi incertae sedis</taxon>
        <taxon>Microsporidia</taxon>
        <taxon>Nematocida</taxon>
    </lineage>
</organism>
<reference evidence="1" key="1">
    <citation type="submission" date="2011-03" db="EMBL/GenBank/DDBJ databases">
        <title>The Genome Sequence of Nematocida sp1 strain ERTm2.</title>
        <authorList>
            <consortium name="The Broad Institute Genome Sequencing Platform"/>
            <consortium name="The Broad Institute Genome Sequencing Center for Infectious Disease"/>
            <person name="Cuomo C."/>
            <person name="Troemel E."/>
            <person name="Young S.K."/>
            <person name="Zeng Q."/>
            <person name="Gargeya S."/>
            <person name="Fitzgerald M."/>
            <person name="Haas B."/>
            <person name="Abouelleil A."/>
            <person name="Alvarado L."/>
            <person name="Arachchi H.M."/>
            <person name="Berlin A."/>
            <person name="Brown A."/>
            <person name="Chapman S.B."/>
            <person name="Chen Z."/>
            <person name="Dunbar C."/>
            <person name="Freedman E."/>
            <person name="Gearin G."/>
            <person name="Gellesch M."/>
            <person name="Goldberg J."/>
            <person name="Griggs A."/>
            <person name="Gujja S."/>
            <person name="Heilman E.R."/>
            <person name="Heiman D."/>
            <person name="Howarth C."/>
            <person name="Larson L."/>
            <person name="Lui A."/>
            <person name="MacDonald P.J.P."/>
            <person name="Mehta T."/>
            <person name="Montmayeur A."/>
            <person name="Murphy C."/>
            <person name="Neiman D."/>
            <person name="Pearson M."/>
            <person name="Priest M."/>
            <person name="Roberts A."/>
            <person name="Saif S."/>
            <person name="Shea T."/>
            <person name="Shenoy N."/>
            <person name="Sisk P."/>
            <person name="Stolte C."/>
            <person name="Sykes S."/>
            <person name="White J."/>
            <person name="Yandava C."/>
            <person name="Wortman J."/>
            <person name="Nusbaum C."/>
            <person name="Birren B."/>
        </authorList>
    </citation>
    <scope>NUCLEOTIDE SEQUENCE</scope>
    <source>
        <strain evidence="1">ERTm2</strain>
    </source>
</reference>
<sequence>MEDEKYDLGHIQQMWIENRGVYKCRVLLTLNIPDAKTCFVNTIAIYRSKCKLFIIE</sequence>
<dbReference type="Proteomes" id="UP000005622">
    <property type="component" value="Unassembled WGS sequence"/>
</dbReference>